<accession>A0ABP8ES39</accession>
<dbReference type="Gene3D" id="3.40.710.10">
    <property type="entry name" value="DD-peptidase/beta-lactamase superfamily"/>
    <property type="match status" value="1"/>
</dbReference>
<dbReference type="PANTHER" id="PTHR30627:SF1">
    <property type="entry name" value="PEPTIDOGLYCAN D,D-TRANSPEPTIDASE FTSI"/>
    <property type="match status" value="1"/>
</dbReference>
<dbReference type="Pfam" id="PF03717">
    <property type="entry name" value="PBP_dimer"/>
    <property type="match status" value="1"/>
</dbReference>
<dbReference type="EMBL" id="BAABBA010000004">
    <property type="protein sequence ID" value="GAA4286801.1"/>
    <property type="molecule type" value="Genomic_DNA"/>
</dbReference>
<dbReference type="InterPro" id="IPR036138">
    <property type="entry name" value="PBP_dimer_sf"/>
</dbReference>
<dbReference type="RefSeq" id="WP_345038697.1">
    <property type="nucleotide sequence ID" value="NZ_BAABBA010000004.1"/>
</dbReference>
<dbReference type="SUPFAM" id="SSF56519">
    <property type="entry name" value="Penicillin binding protein dimerisation domain"/>
    <property type="match status" value="1"/>
</dbReference>
<feature type="domain" description="Penicillin-binding protein dimerisation" evidence="6">
    <location>
        <begin position="58"/>
        <end position="218"/>
    </location>
</feature>
<dbReference type="Gene3D" id="3.90.1310.10">
    <property type="entry name" value="Penicillin-binding protein 2a (Domain 2)"/>
    <property type="match status" value="1"/>
</dbReference>
<keyword evidence="3" id="KW-0472">Membrane</keyword>
<organism evidence="7 8">
    <name type="scientific">Georgenia daeguensis</name>
    <dbReference type="NCBI Taxonomy" id="908355"/>
    <lineage>
        <taxon>Bacteria</taxon>
        <taxon>Bacillati</taxon>
        <taxon>Actinomycetota</taxon>
        <taxon>Actinomycetes</taxon>
        <taxon>Micrococcales</taxon>
        <taxon>Bogoriellaceae</taxon>
        <taxon>Georgenia</taxon>
    </lineage>
</organism>
<dbReference type="Pfam" id="PF00905">
    <property type="entry name" value="Transpeptidase"/>
    <property type="match status" value="1"/>
</dbReference>
<dbReference type="InterPro" id="IPR012338">
    <property type="entry name" value="Beta-lactam/transpept-like"/>
</dbReference>
<evidence type="ECO:0000256" key="3">
    <source>
        <dbReference type="ARBA" id="ARBA00023136"/>
    </source>
</evidence>
<dbReference type="PANTHER" id="PTHR30627">
    <property type="entry name" value="PEPTIDOGLYCAN D,D-TRANSPEPTIDASE"/>
    <property type="match status" value="1"/>
</dbReference>
<evidence type="ECO:0000313" key="8">
    <source>
        <dbReference type="Proteomes" id="UP001499841"/>
    </source>
</evidence>
<evidence type="ECO:0000259" key="6">
    <source>
        <dbReference type="Pfam" id="PF03717"/>
    </source>
</evidence>
<dbReference type="Gene3D" id="3.30.450.330">
    <property type="match status" value="1"/>
</dbReference>
<dbReference type="Proteomes" id="UP001499841">
    <property type="component" value="Unassembled WGS sequence"/>
</dbReference>
<comment type="caution">
    <text evidence="7">The sequence shown here is derived from an EMBL/GenBank/DDBJ whole genome shotgun (WGS) entry which is preliminary data.</text>
</comment>
<comment type="similarity">
    <text evidence="2">Belongs to the transpeptidase family.</text>
</comment>
<gene>
    <name evidence="7" type="ORF">GCM10022262_11600</name>
</gene>
<evidence type="ECO:0000313" key="7">
    <source>
        <dbReference type="EMBL" id="GAA4286801.1"/>
    </source>
</evidence>
<comment type="subcellular location">
    <subcellularLocation>
        <location evidence="1">Membrane</location>
    </subcellularLocation>
</comment>
<dbReference type="InterPro" id="IPR050515">
    <property type="entry name" value="Beta-lactam/transpept"/>
</dbReference>
<feature type="domain" description="Penicillin-binding protein transpeptidase" evidence="5">
    <location>
        <begin position="261"/>
        <end position="567"/>
    </location>
</feature>
<sequence length="592" mass="62710">MSARTVAERGQRVRLQAILVLVLTVLLVFGGRLVYVQAFQGPELAQQAREDRTRTSAIRAPRGDIVDSDGEILATSVERYNVGVNQLLVRNYELEDEKTGEVVSTGAAAAAEVLAPLLGRDKAELGAQMVGESTFVYLAKGLTPEQWREIDALNIPGIEPEETTQRIYPNGTTAGNVIGYVGRDRQGLAGLELTMDDVLTGKDGSLTVEIGGTGQVIPTGHREEVPAVQGHTVHTTIDRDLQHVAQTSIDGAVEKFGAAWGAVVVEEIGTGRILALADSNTVDPGNYQDWAPEDRGSRAVSSPYEPGSTGKLPTFALGLEKGVIDTDTPFTVPDTLTMPNGQTFRDNSPHETFHLTTTGALQMSSNTATVQIGDMVDDRERFNLLRGFGFGEKTGIELPGEASGVVRDPDAWDGRTRYTTMFGQGMSVTLLQNTSMAATLGNGGVRVDPHIVDGTTDGEGTFTPTEVDEGEQILSEETTAKMLAMMETVVQKGGTGPQGAVPGYRVAAKTGTAQILDDAGGISNRLGSFVGVAPAENPRVAVGVVVYRGAGTSYGGTVAAPTFREVMGFALRDMGVPPSTEPTPNLPLEPEQ</sequence>
<dbReference type="SUPFAM" id="SSF56601">
    <property type="entry name" value="beta-lactamase/transpeptidase-like"/>
    <property type="match status" value="1"/>
</dbReference>
<keyword evidence="8" id="KW-1185">Reference proteome</keyword>
<evidence type="ECO:0000259" key="5">
    <source>
        <dbReference type="Pfam" id="PF00905"/>
    </source>
</evidence>
<evidence type="ECO:0000256" key="1">
    <source>
        <dbReference type="ARBA" id="ARBA00004370"/>
    </source>
</evidence>
<proteinExistence type="inferred from homology"/>
<protein>
    <submittedName>
        <fullName evidence="7">Penicillin-binding protein 2</fullName>
    </submittedName>
</protein>
<name>A0ABP8ES39_9MICO</name>
<dbReference type="InterPro" id="IPR005311">
    <property type="entry name" value="PBP_dimer"/>
</dbReference>
<evidence type="ECO:0000256" key="4">
    <source>
        <dbReference type="SAM" id="MobiDB-lite"/>
    </source>
</evidence>
<feature type="region of interest" description="Disordered" evidence="4">
    <location>
        <begin position="287"/>
        <end position="307"/>
    </location>
</feature>
<evidence type="ECO:0000256" key="2">
    <source>
        <dbReference type="ARBA" id="ARBA00007171"/>
    </source>
</evidence>
<reference evidence="8" key="1">
    <citation type="journal article" date="2019" name="Int. J. Syst. Evol. Microbiol.">
        <title>The Global Catalogue of Microorganisms (GCM) 10K type strain sequencing project: providing services to taxonomists for standard genome sequencing and annotation.</title>
        <authorList>
            <consortium name="The Broad Institute Genomics Platform"/>
            <consortium name="The Broad Institute Genome Sequencing Center for Infectious Disease"/>
            <person name="Wu L."/>
            <person name="Ma J."/>
        </authorList>
    </citation>
    <scope>NUCLEOTIDE SEQUENCE [LARGE SCALE GENOMIC DNA]</scope>
    <source>
        <strain evidence="8">JCM 17459</strain>
    </source>
</reference>
<dbReference type="InterPro" id="IPR001460">
    <property type="entry name" value="PCN-bd_Tpept"/>
</dbReference>